<proteinExistence type="predicted"/>
<feature type="region of interest" description="Disordered" evidence="1">
    <location>
        <begin position="140"/>
        <end position="162"/>
    </location>
</feature>
<comment type="caution">
    <text evidence="2">The sequence shown here is derived from an EMBL/GenBank/DDBJ whole genome shotgun (WGS) entry which is preliminary data.</text>
</comment>
<dbReference type="EMBL" id="JAGPXD010000002">
    <property type="protein sequence ID" value="KAH7367057.1"/>
    <property type="molecule type" value="Genomic_DNA"/>
</dbReference>
<keyword evidence="3" id="KW-1185">Reference proteome</keyword>
<evidence type="ECO:0000313" key="3">
    <source>
        <dbReference type="Proteomes" id="UP000813385"/>
    </source>
</evidence>
<organism evidence="2 3">
    <name type="scientific">Plectosphaerella cucumerina</name>
    <dbReference type="NCBI Taxonomy" id="40658"/>
    <lineage>
        <taxon>Eukaryota</taxon>
        <taxon>Fungi</taxon>
        <taxon>Dikarya</taxon>
        <taxon>Ascomycota</taxon>
        <taxon>Pezizomycotina</taxon>
        <taxon>Sordariomycetes</taxon>
        <taxon>Hypocreomycetidae</taxon>
        <taxon>Glomerellales</taxon>
        <taxon>Plectosphaerellaceae</taxon>
        <taxon>Plectosphaerella</taxon>
    </lineage>
</organism>
<name>A0A8K0TPR6_9PEZI</name>
<dbReference type="Proteomes" id="UP000813385">
    <property type="component" value="Unassembled WGS sequence"/>
</dbReference>
<dbReference type="Pfam" id="PF14441">
    <property type="entry name" value="OTT_1508_deam"/>
    <property type="match status" value="1"/>
</dbReference>
<gene>
    <name evidence="2" type="ORF">B0T11DRAFT_294919</name>
</gene>
<protein>
    <submittedName>
        <fullName evidence="2">Uncharacterized protein</fullName>
    </submittedName>
</protein>
<dbReference type="InterPro" id="IPR027796">
    <property type="entry name" value="OTT_1508_deam-like"/>
</dbReference>
<accession>A0A8K0TPR6</accession>
<evidence type="ECO:0000313" key="2">
    <source>
        <dbReference type="EMBL" id="KAH7367057.1"/>
    </source>
</evidence>
<dbReference type="AlphaFoldDB" id="A0A8K0TPR6"/>
<reference evidence="2" key="1">
    <citation type="journal article" date="2021" name="Nat. Commun.">
        <title>Genetic determinants of endophytism in the Arabidopsis root mycobiome.</title>
        <authorList>
            <person name="Mesny F."/>
            <person name="Miyauchi S."/>
            <person name="Thiergart T."/>
            <person name="Pickel B."/>
            <person name="Atanasova L."/>
            <person name="Karlsson M."/>
            <person name="Huettel B."/>
            <person name="Barry K.W."/>
            <person name="Haridas S."/>
            <person name="Chen C."/>
            <person name="Bauer D."/>
            <person name="Andreopoulos W."/>
            <person name="Pangilinan J."/>
            <person name="LaButti K."/>
            <person name="Riley R."/>
            <person name="Lipzen A."/>
            <person name="Clum A."/>
            <person name="Drula E."/>
            <person name="Henrissat B."/>
            <person name="Kohler A."/>
            <person name="Grigoriev I.V."/>
            <person name="Martin F.M."/>
            <person name="Hacquard S."/>
        </authorList>
    </citation>
    <scope>NUCLEOTIDE SEQUENCE</scope>
    <source>
        <strain evidence="2">MPI-CAGE-AT-0016</strain>
    </source>
</reference>
<evidence type="ECO:0000256" key="1">
    <source>
        <dbReference type="SAM" id="MobiDB-lite"/>
    </source>
</evidence>
<sequence length="162" mass="18432">MQVEGEPAGSSREQRKLCKILRACTRIIHFRDHRSGLLAGVFAIKEADSKMLEAKKHVHCEMKLVHEYICGNIGPVFNYIGCTKLPCLRCWYTINKGSIFTTGDETHWKIYVWGSLMSEPPAPPALSRLEETNLELDEWLQDKMKDTSSAEEPLQPESPVGW</sequence>